<dbReference type="PANTHER" id="PTHR40763:SF4">
    <property type="entry name" value="DUF1707 DOMAIN-CONTAINING PROTEIN"/>
    <property type="match status" value="1"/>
</dbReference>
<feature type="domain" description="DUF1707" evidence="1">
    <location>
        <begin position="10"/>
        <end position="61"/>
    </location>
</feature>
<evidence type="ECO:0000313" key="2">
    <source>
        <dbReference type="EMBL" id="MFC3997111.1"/>
    </source>
</evidence>
<dbReference type="Pfam" id="PF08044">
    <property type="entry name" value="DUF1707"/>
    <property type="match status" value="1"/>
</dbReference>
<dbReference type="EMBL" id="JBHSBH010000009">
    <property type="protein sequence ID" value="MFC3997111.1"/>
    <property type="molecule type" value="Genomic_DNA"/>
</dbReference>
<dbReference type="InterPro" id="IPR012551">
    <property type="entry name" value="DUF1707_SHOCT-like"/>
</dbReference>
<keyword evidence="3" id="KW-1185">Reference proteome</keyword>
<dbReference type="RefSeq" id="WP_378533784.1">
    <property type="nucleotide sequence ID" value="NZ_JBHSBH010000009.1"/>
</dbReference>
<organism evidence="2 3">
    <name type="scientific">Nocardiopsis sediminis</name>
    <dbReference type="NCBI Taxonomy" id="1778267"/>
    <lineage>
        <taxon>Bacteria</taxon>
        <taxon>Bacillati</taxon>
        <taxon>Actinomycetota</taxon>
        <taxon>Actinomycetes</taxon>
        <taxon>Streptosporangiales</taxon>
        <taxon>Nocardiopsidaceae</taxon>
        <taxon>Nocardiopsis</taxon>
    </lineage>
</organism>
<dbReference type="Proteomes" id="UP001595847">
    <property type="component" value="Unassembled WGS sequence"/>
</dbReference>
<proteinExistence type="predicted"/>
<evidence type="ECO:0000259" key="1">
    <source>
        <dbReference type="Pfam" id="PF08044"/>
    </source>
</evidence>
<sequence length="198" mass="22402">MSDGVTPDRLRASHIDRERVIAVLRSAVEDGRLDITEFEGRAEHVYRARTLGDLPPVTADLVPPEAQPIRLPTEPLGVFFTNTERSGRWVVQARETVIAIGGTVRLDLRDALLMRNHVRIGAWAVLGRVDIEVPDGVEVRLRGWSFLGRRITTARRPRRGDAPVVEIDGFSVLGSLAVRAPRRRRAWLPRRRERRSLE</sequence>
<evidence type="ECO:0000313" key="3">
    <source>
        <dbReference type="Proteomes" id="UP001595847"/>
    </source>
</evidence>
<name>A0ABV8FR16_9ACTN</name>
<protein>
    <submittedName>
        <fullName evidence="2">DUF1707 domain-containing protein</fullName>
    </submittedName>
</protein>
<reference evidence="3" key="1">
    <citation type="journal article" date="2019" name="Int. J. Syst. Evol. Microbiol.">
        <title>The Global Catalogue of Microorganisms (GCM) 10K type strain sequencing project: providing services to taxonomists for standard genome sequencing and annotation.</title>
        <authorList>
            <consortium name="The Broad Institute Genomics Platform"/>
            <consortium name="The Broad Institute Genome Sequencing Center for Infectious Disease"/>
            <person name="Wu L."/>
            <person name="Ma J."/>
        </authorList>
    </citation>
    <scope>NUCLEOTIDE SEQUENCE [LARGE SCALE GENOMIC DNA]</scope>
    <source>
        <strain evidence="3">TBRC 1826</strain>
    </source>
</reference>
<dbReference type="PANTHER" id="PTHR40763">
    <property type="entry name" value="MEMBRANE PROTEIN-RELATED"/>
    <property type="match status" value="1"/>
</dbReference>
<gene>
    <name evidence="2" type="ORF">ACFOVU_14355</name>
</gene>
<comment type="caution">
    <text evidence="2">The sequence shown here is derived from an EMBL/GenBank/DDBJ whole genome shotgun (WGS) entry which is preliminary data.</text>
</comment>
<accession>A0ABV8FR16</accession>